<accession>A0A495XP48</accession>
<keyword evidence="2" id="KW-1185">Reference proteome</keyword>
<comment type="caution">
    <text evidence="1">The sequence shown here is derived from an EMBL/GenBank/DDBJ whole genome shotgun (WGS) entry which is preliminary data.</text>
</comment>
<evidence type="ECO:0000313" key="2">
    <source>
        <dbReference type="Proteomes" id="UP000272729"/>
    </source>
</evidence>
<proteinExistence type="predicted"/>
<reference evidence="1 2" key="1">
    <citation type="submission" date="2018-10" db="EMBL/GenBank/DDBJ databases">
        <title>Sequencing the genomes of 1000 actinobacteria strains.</title>
        <authorList>
            <person name="Klenk H.-P."/>
        </authorList>
    </citation>
    <scope>NUCLEOTIDE SEQUENCE [LARGE SCALE GENOMIC DNA]</scope>
    <source>
        <strain evidence="1 2">DSM 43911</strain>
    </source>
</reference>
<dbReference type="RefSeq" id="WP_121230161.1">
    <property type="nucleotide sequence ID" value="NZ_JBIUBA010000026.1"/>
</dbReference>
<dbReference type="Proteomes" id="UP000272729">
    <property type="component" value="Unassembled WGS sequence"/>
</dbReference>
<sequence length="130" mass="13419">MTACTGGGSDTCDTTVTVEPVVIRGGGAPATALDLQARATDGGKPVAGLVLEFRVGWPPDSGALAGSADTDAEGVARLHVADYLRATPTQGVDFTKMTRYQAEVSLFQTSEGVGKSVCVRNGQAPFRYEP</sequence>
<evidence type="ECO:0000313" key="1">
    <source>
        <dbReference type="EMBL" id="RKT74975.1"/>
    </source>
</evidence>
<gene>
    <name evidence="1" type="ORF">DFJ66_8350</name>
</gene>
<organism evidence="1 2">
    <name type="scientific">Saccharothrix variisporea</name>
    <dbReference type="NCBI Taxonomy" id="543527"/>
    <lineage>
        <taxon>Bacteria</taxon>
        <taxon>Bacillati</taxon>
        <taxon>Actinomycetota</taxon>
        <taxon>Actinomycetes</taxon>
        <taxon>Pseudonocardiales</taxon>
        <taxon>Pseudonocardiaceae</taxon>
        <taxon>Saccharothrix</taxon>
    </lineage>
</organism>
<dbReference type="AlphaFoldDB" id="A0A495XP48"/>
<dbReference type="EMBL" id="RBXR01000001">
    <property type="protein sequence ID" value="RKT74975.1"/>
    <property type="molecule type" value="Genomic_DNA"/>
</dbReference>
<name>A0A495XP48_9PSEU</name>
<protein>
    <submittedName>
        <fullName evidence="1">Uncharacterized protein</fullName>
    </submittedName>
</protein>